<feature type="chain" id="PRO_5019165452" evidence="2">
    <location>
        <begin position="30"/>
        <end position="376"/>
    </location>
</feature>
<reference evidence="3 4" key="2">
    <citation type="submission" date="2019-01" db="EMBL/GenBank/DDBJ databases">
        <title>The decoding of complex shrimp genome reveals the adaptation for benthos swimmer, frequently molting mechanism and breeding impact on genome.</title>
        <authorList>
            <person name="Sun Y."/>
            <person name="Gao Y."/>
            <person name="Yu Y."/>
        </authorList>
    </citation>
    <scope>NUCLEOTIDE SEQUENCE [LARGE SCALE GENOMIC DNA]</scope>
    <source>
        <tissue evidence="3">Muscle</tissue>
    </source>
</reference>
<keyword evidence="4" id="KW-1185">Reference proteome</keyword>
<gene>
    <name evidence="3" type="ORF">C7M84_001339</name>
</gene>
<dbReference type="AlphaFoldDB" id="A0A423TTZ9"/>
<protein>
    <submittedName>
        <fullName evidence="3">Uncharacterized protein</fullName>
    </submittedName>
</protein>
<sequence length="376" mass="40090">STNSFVSAQTNSLTLLLLSASRLCFLSLSSPSRLCSHSLFFVFFSIISRSPLLPSSSLSSSSLSVSLSLLSRSLSSPVLASLSLLFSSSPIINPPLSLGLPHLSSFPFVLDSLFSLLLPAARSSIPEEDDSSLLLSLLSHTLPSPSLSILASSHLYLLPPPAAFLSFVLLPLALSSLTFSSPSSPLPSPPPRTSLVTFHSAPPRLSSSLFSLHLLVSVFSLCALRSLASVCFLSSLSALLSRSNLLKNDLFLPLVSRLAGFLLSVALFSFAHRDSLSLLVSSSSLSPRILSLSLSLSLFVSSLSLPHLPLLSLFSPLSSHLRVPSLSHSLLVFSLSLSASPRHLSPLVSLFSLFLSSLSFSVIPFVIVCYWYSNVY</sequence>
<evidence type="ECO:0000313" key="4">
    <source>
        <dbReference type="Proteomes" id="UP000283509"/>
    </source>
</evidence>
<feature type="transmembrane region" description="Helical" evidence="1">
    <location>
        <begin position="162"/>
        <end position="179"/>
    </location>
</feature>
<organism evidence="3 4">
    <name type="scientific">Penaeus vannamei</name>
    <name type="common">Whiteleg shrimp</name>
    <name type="synonym">Litopenaeus vannamei</name>
    <dbReference type="NCBI Taxonomy" id="6689"/>
    <lineage>
        <taxon>Eukaryota</taxon>
        <taxon>Metazoa</taxon>
        <taxon>Ecdysozoa</taxon>
        <taxon>Arthropoda</taxon>
        <taxon>Crustacea</taxon>
        <taxon>Multicrustacea</taxon>
        <taxon>Malacostraca</taxon>
        <taxon>Eumalacostraca</taxon>
        <taxon>Eucarida</taxon>
        <taxon>Decapoda</taxon>
        <taxon>Dendrobranchiata</taxon>
        <taxon>Penaeoidea</taxon>
        <taxon>Penaeidae</taxon>
        <taxon>Penaeus</taxon>
    </lineage>
</organism>
<name>A0A423TTZ9_PENVA</name>
<evidence type="ECO:0000313" key="3">
    <source>
        <dbReference type="EMBL" id="ROT79938.1"/>
    </source>
</evidence>
<feature type="signal peptide" evidence="2">
    <location>
        <begin position="1"/>
        <end position="29"/>
    </location>
</feature>
<evidence type="ECO:0000256" key="1">
    <source>
        <dbReference type="SAM" id="Phobius"/>
    </source>
</evidence>
<feature type="transmembrane region" description="Helical" evidence="1">
    <location>
        <begin position="347"/>
        <end position="373"/>
    </location>
</feature>
<keyword evidence="1" id="KW-1133">Transmembrane helix</keyword>
<evidence type="ECO:0000256" key="2">
    <source>
        <dbReference type="SAM" id="SignalP"/>
    </source>
</evidence>
<reference evidence="3 4" key="1">
    <citation type="submission" date="2018-04" db="EMBL/GenBank/DDBJ databases">
        <authorList>
            <person name="Zhang X."/>
            <person name="Yuan J."/>
            <person name="Li F."/>
            <person name="Xiang J."/>
        </authorList>
    </citation>
    <scope>NUCLEOTIDE SEQUENCE [LARGE SCALE GENOMIC DNA]</scope>
    <source>
        <tissue evidence="3">Muscle</tissue>
    </source>
</reference>
<keyword evidence="1" id="KW-0472">Membrane</keyword>
<accession>A0A423TTZ9</accession>
<keyword evidence="2" id="KW-0732">Signal</keyword>
<feature type="non-terminal residue" evidence="3">
    <location>
        <position position="1"/>
    </location>
</feature>
<dbReference type="Proteomes" id="UP000283509">
    <property type="component" value="Unassembled WGS sequence"/>
</dbReference>
<keyword evidence="1" id="KW-0812">Transmembrane</keyword>
<proteinExistence type="predicted"/>
<dbReference type="EMBL" id="QCYY01001174">
    <property type="protein sequence ID" value="ROT79938.1"/>
    <property type="molecule type" value="Genomic_DNA"/>
</dbReference>
<feature type="transmembrane region" description="Helical" evidence="1">
    <location>
        <begin position="250"/>
        <end position="268"/>
    </location>
</feature>
<feature type="transmembrane region" description="Helical" evidence="1">
    <location>
        <begin position="214"/>
        <end position="238"/>
    </location>
</feature>
<comment type="caution">
    <text evidence="3">The sequence shown here is derived from an EMBL/GenBank/DDBJ whole genome shotgun (WGS) entry which is preliminary data.</text>
</comment>